<protein>
    <submittedName>
        <fullName evidence="1">Threonine-phosphate decarboxylase</fullName>
        <ecNumber evidence="1">4.1.1.81</ecNumber>
    </submittedName>
</protein>
<dbReference type="InterPro" id="IPR015422">
    <property type="entry name" value="PyrdxlP-dep_Trfase_small"/>
</dbReference>
<dbReference type="Gene3D" id="3.90.1150.10">
    <property type="entry name" value="Aspartate Aminotransferase, domain 1"/>
    <property type="match status" value="1"/>
</dbReference>
<accession>A0A702BA23</accession>
<comment type="caution">
    <text evidence="1">The sequence shown here is derived from an EMBL/GenBank/DDBJ whole genome shotgun (WGS) entry which is preliminary data.</text>
</comment>
<dbReference type="InterPro" id="IPR015424">
    <property type="entry name" value="PyrdxlP-dep_Trfase"/>
</dbReference>
<gene>
    <name evidence="1" type="ORF">G0D12_24435</name>
</gene>
<dbReference type="AlphaFoldDB" id="A0A702BA23"/>
<reference evidence="1" key="2">
    <citation type="submission" date="2018-07" db="EMBL/GenBank/DDBJ databases">
        <authorList>
            <consortium name="NCBI Pathogen Detection Project"/>
        </authorList>
    </citation>
    <scope>NUCLEOTIDE SEQUENCE</scope>
    <source>
        <strain evidence="1">M138</strain>
    </source>
</reference>
<sequence>FRCLRQGFDLKAALLGHHILIRHCENYPGLDRDYYRIAVRTEAENRRFINALTHVLQG</sequence>
<dbReference type="EC" id="4.1.1.81" evidence="1"/>
<dbReference type="SUPFAM" id="SSF53383">
    <property type="entry name" value="PLP-dependent transferases"/>
    <property type="match status" value="1"/>
</dbReference>
<evidence type="ECO:0000313" key="1">
    <source>
        <dbReference type="EMBL" id="HAC6678801.1"/>
    </source>
</evidence>
<proteinExistence type="predicted"/>
<reference evidence="1" key="1">
    <citation type="journal article" date="2018" name="Genome Biol.">
        <title>SKESA: strategic k-mer extension for scrupulous assemblies.</title>
        <authorList>
            <person name="Souvorov A."/>
            <person name="Agarwala R."/>
            <person name="Lipman D.J."/>
        </authorList>
    </citation>
    <scope>NUCLEOTIDE SEQUENCE</scope>
    <source>
        <strain evidence="1">M138</strain>
    </source>
</reference>
<feature type="non-terminal residue" evidence="1">
    <location>
        <position position="1"/>
    </location>
</feature>
<name>A0A702BA23_SALET</name>
<keyword evidence="1" id="KW-0456">Lyase</keyword>
<dbReference type="EMBL" id="DAAMHJ010000035">
    <property type="protein sequence ID" value="HAC6678801.1"/>
    <property type="molecule type" value="Genomic_DNA"/>
</dbReference>
<dbReference type="GO" id="GO:0048472">
    <property type="term" value="F:threonine-phosphate decarboxylase activity"/>
    <property type="evidence" value="ECO:0007669"/>
    <property type="project" value="UniProtKB-EC"/>
</dbReference>
<organism evidence="1">
    <name type="scientific">Salmonella enterica subsp. enterica serovar Eastbourne</name>
    <dbReference type="NCBI Taxonomy" id="486993"/>
    <lineage>
        <taxon>Bacteria</taxon>
        <taxon>Pseudomonadati</taxon>
        <taxon>Pseudomonadota</taxon>
        <taxon>Gammaproteobacteria</taxon>
        <taxon>Enterobacterales</taxon>
        <taxon>Enterobacteriaceae</taxon>
        <taxon>Salmonella</taxon>
    </lineage>
</organism>